<feature type="region of interest" description="Disordered" evidence="1">
    <location>
        <begin position="911"/>
        <end position="934"/>
    </location>
</feature>
<feature type="compositionally biased region" description="Basic and acidic residues" evidence="1">
    <location>
        <begin position="445"/>
        <end position="458"/>
    </location>
</feature>
<evidence type="ECO:0000313" key="3">
    <source>
        <dbReference type="Proteomes" id="UP000653644"/>
    </source>
</evidence>
<feature type="compositionally biased region" description="Polar residues" evidence="1">
    <location>
        <begin position="588"/>
        <end position="607"/>
    </location>
</feature>
<evidence type="ECO:0000256" key="1">
    <source>
        <dbReference type="SAM" id="MobiDB-lite"/>
    </source>
</evidence>
<evidence type="ECO:0000313" key="2">
    <source>
        <dbReference type="EMBL" id="GHA71094.1"/>
    </source>
</evidence>
<sequence>MSRWTGGLGPLRTLAARIGGVSGAPASGPVVHLGPDAEGSDLSAAVDALRQESPDHATVIVTADSAGARGLWRRLASALDGLKQDGVTAVRLVWAGAGADLPDRPAPARRICEDWQVHVLAPAGPVVVAPGGALFAPPGPDGAGGWWRFSPGLHARPLGLRHPVPSWEDAALHLTSEAVAGYAVEPIPAGVHIRRAEPLPDTGQAVGASIPVDGQRLALVVGVPGTAPVGAEALTELLTRLPPRARHATRLIPGDARDLLPTGQETADLLGAEVEIVSGVPALLESADGTAKEAVVLITADGEPSWRPYAEAVACLPGRGGHAPAPRIVQWRSPLTGVPDASADGVLPLGDMWQVAVTRAGLWVGPREDTRPGGLGWSLDPQTMMIDVGVPGRELDDGLWPVLDGFLGKLEPTAVAQATLHVRGVCTAQGKRQIRRIAERHQLLLAHDEKTSEERTETGARATAPEAQQARNKASAAAGGDASTEVPWHASPMSVRIRHVPAPVPAASENPASGNPAAPAAPPTRSASTPGTPPVSSTSGAGVHTTPSAPVSAAPTTPAPRGALPPGFAEAFAASRSVGKPLGRSVPVSWSTPGATSAQEPAGNPSSPGRPAGQATADPVAPVGPSSEEAAHSPRPSSPPGPPRPVAPVRPPAADPLPVPDTSVSVTATPVRRSAPPFPVGPMHRSGPTERQALRALAGERWWQQQSAVTSTLTVMPGGKDQNDAVLADLIAVRSYLTLDEGPLSRPWLEQQLAAGSADAYPCLACQASGLRRLPSYRGIVVRDAGTLSSRAKALPPGTELSEQGPVSAFVLEGAPAATGDRYLIRSVTGRRVRSLTAPVTQGQQSEEIVFGPGTRFRVLGSVDRPDVTTVLLSEVAAGSPAARQGTQDALDRDAREQLVQALDQLPGTAATVPWPARLSGPLTEHVPHRDTDT</sequence>
<name>A0ABQ3DFR3_9ACTN</name>
<organism evidence="2 3">
    <name type="scientific">Streptomyces canarius</name>
    <dbReference type="NCBI Taxonomy" id="285453"/>
    <lineage>
        <taxon>Bacteria</taxon>
        <taxon>Bacillati</taxon>
        <taxon>Actinomycetota</taxon>
        <taxon>Actinomycetes</taxon>
        <taxon>Kitasatosporales</taxon>
        <taxon>Streptomycetaceae</taxon>
        <taxon>Streptomyces</taxon>
    </lineage>
</organism>
<feature type="region of interest" description="Disordered" evidence="1">
    <location>
        <begin position="580"/>
        <end position="687"/>
    </location>
</feature>
<feature type="region of interest" description="Disordered" evidence="1">
    <location>
        <begin position="504"/>
        <end position="567"/>
    </location>
</feature>
<feature type="compositionally biased region" description="Low complexity" evidence="1">
    <location>
        <begin position="505"/>
        <end position="560"/>
    </location>
</feature>
<feature type="region of interest" description="Disordered" evidence="1">
    <location>
        <begin position="445"/>
        <end position="487"/>
    </location>
</feature>
<protein>
    <recommendedName>
        <fullName evidence="4">ADP ribosyltransferase domain-containing protein</fullName>
    </recommendedName>
</protein>
<accession>A0ABQ3DFR3</accession>
<feature type="compositionally biased region" description="Pro residues" evidence="1">
    <location>
        <begin position="636"/>
        <end position="659"/>
    </location>
</feature>
<keyword evidence="3" id="KW-1185">Reference proteome</keyword>
<reference evidence="3" key="1">
    <citation type="journal article" date="2019" name="Int. J. Syst. Evol. Microbiol.">
        <title>The Global Catalogue of Microorganisms (GCM) 10K type strain sequencing project: providing services to taxonomists for standard genome sequencing and annotation.</title>
        <authorList>
            <consortium name="The Broad Institute Genomics Platform"/>
            <consortium name="The Broad Institute Genome Sequencing Center for Infectious Disease"/>
            <person name="Wu L."/>
            <person name="Ma J."/>
        </authorList>
    </citation>
    <scope>NUCLEOTIDE SEQUENCE [LARGE SCALE GENOMIC DNA]</scope>
    <source>
        <strain evidence="3">JCM 4733</strain>
    </source>
</reference>
<dbReference type="Gene3D" id="3.90.176.10">
    <property type="entry name" value="Toxin ADP-ribosyltransferase, Chain A, domain 1"/>
    <property type="match status" value="1"/>
</dbReference>
<dbReference type="Proteomes" id="UP000653644">
    <property type="component" value="Unassembled WGS sequence"/>
</dbReference>
<gene>
    <name evidence="2" type="ORF">GCM10010345_87830</name>
</gene>
<dbReference type="EMBL" id="BMVN01000077">
    <property type="protein sequence ID" value="GHA71094.1"/>
    <property type="molecule type" value="Genomic_DNA"/>
</dbReference>
<feature type="compositionally biased region" description="Low complexity" evidence="1">
    <location>
        <begin position="467"/>
        <end position="483"/>
    </location>
</feature>
<proteinExistence type="predicted"/>
<comment type="caution">
    <text evidence="2">The sequence shown here is derived from an EMBL/GenBank/DDBJ whole genome shotgun (WGS) entry which is preliminary data.</text>
</comment>
<evidence type="ECO:0008006" key="4">
    <source>
        <dbReference type="Google" id="ProtNLM"/>
    </source>
</evidence>